<dbReference type="InterPro" id="IPR036388">
    <property type="entry name" value="WH-like_DNA-bd_sf"/>
</dbReference>
<evidence type="ECO:0000313" key="6">
    <source>
        <dbReference type="EMBL" id="CAE0467807.1"/>
    </source>
</evidence>
<feature type="compositionally biased region" description="Polar residues" evidence="3">
    <location>
        <begin position="530"/>
        <end position="540"/>
    </location>
</feature>
<dbReference type="PANTHER" id="PTHR22792:SF132">
    <property type="entry name" value="LA-RELATED PROTEIN 1"/>
    <property type="match status" value="1"/>
</dbReference>
<evidence type="ECO:0000256" key="2">
    <source>
        <dbReference type="PROSITE-ProRule" id="PRU00332"/>
    </source>
</evidence>
<reference evidence="5" key="1">
    <citation type="submission" date="2021-01" db="EMBL/GenBank/DDBJ databases">
        <authorList>
            <person name="Corre E."/>
            <person name="Pelletier E."/>
            <person name="Niang G."/>
            <person name="Scheremetjew M."/>
            <person name="Finn R."/>
            <person name="Kale V."/>
            <person name="Holt S."/>
            <person name="Cochrane G."/>
            <person name="Meng A."/>
            <person name="Brown T."/>
            <person name="Cohen L."/>
        </authorList>
    </citation>
    <scope>NUCLEOTIDE SEQUENCE</scope>
    <source>
        <strain evidence="5">MM31A-1</strain>
    </source>
</reference>
<dbReference type="InterPro" id="IPR036390">
    <property type="entry name" value="WH_DNA-bd_sf"/>
</dbReference>
<dbReference type="GO" id="GO:0005737">
    <property type="term" value="C:cytoplasm"/>
    <property type="evidence" value="ECO:0007669"/>
    <property type="project" value="UniProtKB-ARBA"/>
</dbReference>
<dbReference type="Gene3D" id="1.10.10.10">
    <property type="entry name" value="Winged helix-like DNA-binding domain superfamily/Winged helix DNA-binding domain"/>
    <property type="match status" value="1"/>
</dbReference>
<dbReference type="PANTHER" id="PTHR22792">
    <property type="entry name" value="LUPUS LA PROTEIN-RELATED"/>
    <property type="match status" value="1"/>
</dbReference>
<evidence type="ECO:0000256" key="3">
    <source>
        <dbReference type="SAM" id="MobiDB-lite"/>
    </source>
</evidence>
<feature type="compositionally biased region" description="Basic residues" evidence="3">
    <location>
        <begin position="473"/>
        <end position="483"/>
    </location>
</feature>
<feature type="domain" description="HTH La-type RNA-binding" evidence="4">
    <location>
        <begin position="37"/>
        <end position="140"/>
    </location>
</feature>
<name>A0A6S8VW13_9STRA</name>
<evidence type="ECO:0000256" key="1">
    <source>
        <dbReference type="ARBA" id="ARBA00022884"/>
    </source>
</evidence>
<dbReference type="InterPro" id="IPR045180">
    <property type="entry name" value="La_dom_prot"/>
</dbReference>
<dbReference type="SUPFAM" id="SSF46785">
    <property type="entry name" value="Winged helix' DNA-binding domain"/>
    <property type="match status" value="1"/>
</dbReference>
<feature type="compositionally biased region" description="Polar residues" evidence="3">
    <location>
        <begin position="319"/>
        <end position="340"/>
    </location>
</feature>
<evidence type="ECO:0000259" key="4">
    <source>
        <dbReference type="PROSITE" id="PS50961"/>
    </source>
</evidence>
<proteinExistence type="predicted"/>
<feature type="compositionally biased region" description="Low complexity" evidence="3">
    <location>
        <begin position="18"/>
        <end position="39"/>
    </location>
</feature>
<feature type="compositionally biased region" description="Basic and acidic residues" evidence="3">
    <location>
        <begin position="673"/>
        <end position="685"/>
    </location>
</feature>
<dbReference type="GO" id="GO:0003723">
    <property type="term" value="F:RNA binding"/>
    <property type="evidence" value="ECO:0007669"/>
    <property type="project" value="UniProtKB-UniRule"/>
</dbReference>
<dbReference type="SMART" id="SM00715">
    <property type="entry name" value="LA"/>
    <property type="match status" value="1"/>
</dbReference>
<feature type="compositionally biased region" description="Basic and acidic residues" evidence="3">
    <location>
        <begin position="562"/>
        <end position="571"/>
    </location>
</feature>
<protein>
    <recommendedName>
        <fullName evidence="4">HTH La-type RNA-binding domain-containing protein</fullName>
    </recommendedName>
</protein>
<sequence>MQQPVPVQAANAMSPQASTPEGQSTPTTTTTTSSSQAATSETLMARLRAQVEFYFSPQNLARDTYLRNLLSFYGGHAVPLSVIANFPKVRDLCSSAMGIPTNEVPADPALLMRSLEGSNVVYVTPDAQWITPKQPLPPLDPASSKRPLPGNFRSQSVTIPANAVAVTAAATSPTATATPTKPISDNVDEKTIIVEKLSSEVPVENIMAALTFGNVVPKSARSEAGNKWSVVFASVPDARAAIVASKENLIEGNPIDARIKVEVQNPGQRKISPPNSAAAPRQVNPIVALNQQQQQQQLPPQHQMAQMQQVQVNGRPNMVSRSQSSPAHYNLNNGQPVPHNNMSTHPQGIPMPAGAVPGYPYAYGYRNMPAPGNYQQTGYVYPNHIQQVPVPQQGSPQMQYMYPGYTYVAAGSPNYYPQGVGRPVLMRDNSSRSQRSLPYENGHPVRTVGNNTAGSGSGTGTSGGTRRQDGGKKDRKNRNRKNLGHYDQGQGQGQGYQGGMSNRPRGPKESLNAGQTDGEFAKRDNNNNNMPRNKSQNEMYDSSGAGGGKNMKRKKDKSKKKTFNDRRKDEVTLDTNNFPALSEKLSAGTEKTSNAGFSGYADALRQKNNAPLTPTLDSTNDEEAGLTEQVNALKVSASEDFGESESPIISVGALTGTPTPSKESPLGSPSMETKMEASRSVENIETKSPAKIVDNDAENTLQKDALPEVNGEVRDAASLEKTDDKSQSAGQEPTQQPEPPPTWGSKRSFIDVVRKS</sequence>
<feature type="region of interest" description="Disordered" evidence="3">
    <location>
        <begin position="1"/>
        <end position="39"/>
    </location>
</feature>
<feature type="region of interest" description="Disordered" evidence="3">
    <location>
        <begin position="317"/>
        <end position="340"/>
    </location>
</feature>
<dbReference type="PROSITE" id="PS50961">
    <property type="entry name" value="HTH_LA"/>
    <property type="match status" value="1"/>
</dbReference>
<dbReference type="CDD" id="cd07323">
    <property type="entry name" value="LAM"/>
    <property type="match status" value="1"/>
</dbReference>
<dbReference type="Pfam" id="PF05383">
    <property type="entry name" value="La"/>
    <property type="match status" value="1"/>
</dbReference>
<dbReference type="AlphaFoldDB" id="A0A6S8VW13"/>
<evidence type="ECO:0000313" key="5">
    <source>
        <dbReference type="EMBL" id="CAE0467806.1"/>
    </source>
</evidence>
<feature type="compositionally biased region" description="Basic residues" evidence="3">
    <location>
        <begin position="550"/>
        <end position="561"/>
    </location>
</feature>
<feature type="region of interest" description="Disordered" evidence="3">
    <location>
        <begin position="421"/>
        <end position="593"/>
    </location>
</feature>
<dbReference type="EMBL" id="HBIO01016444">
    <property type="protein sequence ID" value="CAE0467806.1"/>
    <property type="molecule type" value="Transcribed_RNA"/>
</dbReference>
<feature type="region of interest" description="Disordered" evidence="3">
    <location>
        <begin position="637"/>
        <end position="756"/>
    </location>
</feature>
<accession>A0A6S8VW13</accession>
<organism evidence="5">
    <name type="scientific">Chaetoceros debilis</name>
    <dbReference type="NCBI Taxonomy" id="122233"/>
    <lineage>
        <taxon>Eukaryota</taxon>
        <taxon>Sar</taxon>
        <taxon>Stramenopiles</taxon>
        <taxon>Ochrophyta</taxon>
        <taxon>Bacillariophyta</taxon>
        <taxon>Coscinodiscophyceae</taxon>
        <taxon>Chaetocerotophycidae</taxon>
        <taxon>Chaetocerotales</taxon>
        <taxon>Chaetocerotaceae</taxon>
        <taxon>Chaetoceros</taxon>
    </lineage>
</organism>
<dbReference type="InterPro" id="IPR006630">
    <property type="entry name" value="La_HTH"/>
</dbReference>
<gene>
    <name evidence="5" type="ORF">CDEB00056_LOCUS12659</name>
    <name evidence="6" type="ORF">CDEB00056_LOCUS12660</name>
</gene>
<keyword evidence="1 2" id="KW-0694">RNA-binding</keyword>
<dbReference type="EMBL" id="HBIO01016445">
    <property type="protein sequence ID" value="CAE0467807.1"/>
    <property type="molecule type" value="Transcribed_RNA"/>
</dbReference>
<feature type="compositionally biased region" description="Polar residues" evidence="3">
    <location>
        <begin position="1"/>
        <end position="17"/>
    </location>
</feature>
<feature type="compositionally biased region" description="Basic and acidic residues" evidence="3">
    <location>
        <begin position="711"/>
        <end position="726"/>
    </location>
</feature>